<protein>
    <recommendedName>
        <fullName evidence="1">Pyrroloquinoline quinone-dependent pyranose dehydrogenase beta-propeller domain-containing protein</fullName>
    </recommendedName>
</protein>
<accession>A0A1F5WQA6</accession>
<dbReference type="EMBL" id="MFHT01000011">
    <property type="protein sequence ID" value="OGF77800.1"/>
    <property type="molecule type" value="Genomic_DNA"/>
</dbReference>
<dbReference type="Proteomes" id="UP000177723">
    <property type="component" value="Unassembled WGS sequence"/>
</dbReference>
<dbReference type="PANTHER" id="PTHR19328">
    <property type="entry name" value="HEDGEHOG-INTERACTING PROTEIN"/>
    <property type="match status" value="1"/>
</dbReference>
<reference evidence="2 3" key="1">
    <citation type="journal article" date="2016" name="Nat. Commun.">
        <title>Thousands of microbial genomes shed light on interconnected biogeochemical processes in an aquifer system.</title>
        <authorList>
            <person name="Anantharaman K."/>
            <person name="Brown C.T."/>
            <person name="Hug L.A."/>
            <person name="Sharon I."/>
            <person name="Castelle C.J."/>
            <person name="Probst A.J."/>
            <person name="Thomas B.C."/>
            <person name="Singh A."/>
            <person name="Wilkins M.J."/>
            <person name="Karaoz U."/>
            <person name="Brodie E.L."/>
            <person name="Williams K.H."/>
            <person name="Hubbard S.S."/>
            <person name="Banfield J.F."/>
        </authorList>
    </citation>
    <scope>NUCLEOTIDE SEQUENCE [LARGE SCALE GENOMIC DNA]</scope>
</reference>
<name>A0A1F5WQA6_9BACT</name>
<dbReference type="SUPFAM" id="SSF50952">
    <property type="entry name" value="Soluble quinoprotein glucose dehydrogenase"/>
    <property type="match status" value="1"/>
</dbReference>
<evidence type="ECO:0000313" key="3">
    <source>
        <dbReference type="Proteomes" id="UP000177723"/>
    </source>
</evidence>
<dbReference type="PANTHER" id="PTHR19328:SF53">
    <property type="entry name" value="MEMBRANE PROTEIN"/>
    <property type="match status" value="1"/>
</dbReference>
<evidence type="ECO:0000259" key="1">
    <source>
        <dbReference type="Pfam" id="PF22807"/>
    </source>
</evidence>
<dbReference type="Gene3D" id="2.120.10.30">
    <property type="entry name" value="TolB, C-terminal domain"/>
    <property type="match status" value="1"/>
</dbReference>
<proteinExistence type="predicted"/>
<sequence>MTDGFSISIFAENLVAPRVMAYDPVGNMLVSVPSKGKVFALLPDKNGDGMSDETKTLIAGLKNPHGIAVKCQETGACKIYIAETDKVRMYDYDEQNFKLKNPKDVVDLPADGGHSTRTLMLLPYPNDNKLLVSVGSSCNVCDEKDWRRAKILVVNADGSNLQTYARGLRNSVFMAIHPVTGKIWATEMGRDLLGDNLPPDEVNIIGEENNYGWPVCYGKNIHDTNFDKNTYIRNPCEEPFETESYIDIPAHSAPLGLAFFPEEGWPEEYWYNLLVAYHGSWNRTEPTGYKIARYKLDANGKYIGVEDFITGWLNGSNALGRPVDIMIQPGGTIFISDDKAGVIYRVKYNKEAR</sequence>
<dbReference type="InterPro" id="IPR011042">
    <property type="entry name" value="6-blade_b-propeller_TolB-like"/>
</dbReference>
<dbReference type="InterPro" id="IPR011041">
    <property type="entry name" value="Quinoprot_gluc/sorb_DH_b-prop"/>
</dbReference>
<dbReference type="Pfam" id="PF22807">
    <property type="entry name" value="TrAA12"/>
    <property type="match status" value="1"/>
</dbReference>
<dbReference type="InterPro" id="IPR054539">
    <property type="entry name" value="Beta-prop_PDH"/>
</dbReference>
<evidence type="ECO:0000313" key="2">
    <source>
        <dbReference type="EMBL" id="OGF77800.1"/>
    </source>
</evidence>
<organism evidence="2 3">
    <name type="scientific">Candidatus Giovannonibacteria bacterium RIFCSPHIGHO2_12_FULL_43_15</name>
    <dbReference type="NCBI Taxonomy" id="1798341"/>
    <lineage>
        <taxon>Bacteria</taxon>
        <taxon>Candidatus Giovannoniibacteriota</taxon>
    </lineage>
</organism>
<dbReference type="AlphaFoldDB" id="A0A1F5WQA6"/>
<gene>
    <name evidence="2" type="ORF">A3F23_04075</name>
</gene>
<feature type="domain" description="Pyrroloquinoline quinone-dependent pyranose dehydrogenase beta-propeller" evidence="1">
    <location>
        <begin position="2"/>
        <end position="348"/>
    </location>
</feature>
<comment type="caution">
    <text evidence="2">The sequence shown here is derived from an EMBL/GenBank/DDBJ whole genome shotgun (WGS) entry which is preliminary data.</text>
</comment>